<evidence type="ECO:0000256" key="7">
    <source>
        <dbReference type="ARBA" id="ARBA00023239"/>
    </source>
</evidence>
<dbReference type="GO" id="GO:0008233">
    <property type="term" value="F:peptidase activity"/>
    <property type="evidence" value="ECO:0007669"/>
    <property type="project" value="UniProtKB-KW"/>
</dbReference>
<evidence type="ECO:0000256" key="3">
    <source>
        <dbReference type="ARBA" id="ARBA00022763"/>
    </source>
</evidence>
<keyword evidence="4 8" id="KW-0378">Hydrolase</keyword>
<dbReference type="OrthoDB" id="9782620at2"/>
<dbReference type="Gene3D" id="3.90.1680.10">
    <property type="entry name" value="SOS response associated peptidase-like"/>
    <property type="match status" value="1"/>
</dbReference>
<accession>A0A6N7LEB4</accession>
<comment type="caution">
    <text evidence="9">The sequence shown here is derived from an EMBL/GenBank/DDBJ whole genome shotgun (WGS) entry which is preliminary data.</text>
</comment>
<evidence type="ECO:0000256" key="8">
    <source>
        <dbReference type="RuleBase" id="RU364100"/>
    </source>
</evidence>
<dbReference type="GO" id="GO:0016829">
    <property type="term" value="F:lyase activity"/>
    <property type="evidence" value="ECO:0007669"/>
    <property type="project" value="UniProtKB-KW"/>
</dbReference>
<dbReference type="GO" id="GO:0003697">
    <property type="term" value="F:single-stranded DNA binding"/>
    <property type="evidence" value="ECO:0007669"/>
    <property type="project" value="InterPro"/>
</dbReference>
<dbReference type="PANTHER" id="PTHR13604:SF0">
    <property type="entry name" value="ABASIC SITE PROCESSING PROTEIN HMCES"/>
    <property type="match status" value="1"/>
</dbReference>
<dbReference type="EC" id="3.4.-.-" evidence="8"/>
<keyword evidence="10" id="KW-1185">Reference proteome</keyword>
<dbReference type="GO" id="GO:0006508">
    <property type="term" value="P:proteolysis"/>
    <property type="evidence" value="ECO:0007669"/>
    <property type="project" value="UniProtKB-KW"/>
</dbReference>
<gene>
    <name evidence="9" type="ORF">GHK62_12400</name>
</gene>
<evidence type="ECO:0000256" key="1">
    <source>
        <dbReference type="ARBA" id="ARBA00008136"/>
    </source>
</evidence>
<keyword evidence="7" id="KW-0456">Lyase</keyword>
<evidence type="ECO:0000256" key="4">
    <source>
        <dbReference type="ARBA" id="ARBA00022801"/>
    </source>
</evidence>
<dbReference type="InterPro" id="IPR036590">
    <property type="entry name" value="SRAP-like"/>
</dbReference>
<dbReference type="GO" id="GO:0106300">
    <property type="term" value="P:protein-DNA covalent cross-linking repair"/>
    <property type="evidence" value="ECO:0007669"/>
    <property type="project" value="InterPro"/>
</dbReference>
<evidence type="ECO:0000256" key="5">
    <source>
        <dbReference type="ARBA" id="ARBA00023124"/>
    </source>
</evidence>
<evidence type="ECO:0000256" key="6">
    <source>
        <dbReference type="ARBA" id="ARBA00023125"/>
    </source>
</evidence>
<dbReference type="Pfam" id="PF02586">
    <property type="entry name" value="SRAP"/>
    <property type="match status" value="1"/>
</dbReference>
<sequence length="235" mass="26929">MCGRVYIKSTLEGLFRAFSFAQRERGAEALANQFPRYNGAPTLYYPIIIRDVIREPDVFGPTFVSARWGLVAGWMKQQRPGRPPINARCEGIATNGMFKRAYADRRCLIPIDGFFEWKDIYSTGKDKQPYAIAMSSGEPFALAGIWETWRNPETDEDIRTFCVITCPPNDMMAAIHDRMPVILHPEDYERWLSPEPDPYDLMRPFPAELMVMWAIDRKVGSPKNDTADILDPVEL</sequence>
<organism evidence="9 10">
    <name type="scientific">Sinorhizobium terangae</name>
    <dbReference type="NCBI Taxonomy" id="110322"/>
    <lineage>
        <taxon>Bacteria</taxon>
        <taxon>Pseudomonadati</taxon>
        <taxon>Pseudomonadota</taxon>
        <taxon>Alphaproteobacteria</taxon>
        <taxon>Hyphomicrobiales</taxon>
        <taxon>Rhizobiaceae</taxon>
        <taxon>Sinorhizobium/Ensifer group</taxon>
        <taxon>Sinorhizobium</taxon>
    </lineage>
</organism>
<protein>
    <recommendedName>
        <fullName evidence="8">Abasic site processing protein</fullName>
        <ecNumber evidence="8">3.4.-.-</ecNumber>
    </recommendedName>
</protein>
<keyword evidence="3" id="KW-0227">DNA damage</keyword>
<dbReference type="SUPFAM" id="SSF143081">
    <property type="entry name" value="BB1717-like"/>
    <property type="match status" value="1"/>
</dbReference>
<dbReference type="AlphaFoldDB" id="A0A6N7LEB4"/>
<reference evidence="9 10" key="1">
    <citation type="journal article" date="2013" name="Genome Biol.">
        <title>Comparative genomics of the core and accessory genomes of 48 Sinorhizobium strains comprising five genospecies.</title>
        <authorList>
            <person name="Sugawara M."/>
            <person name="Epstein B."/>
            <person name="Badgley B.D."/>
            <person name="Unno T."/>
            <person name="Xu L."/>
            <person name="Reese J."/>
            <person name="Gyaneshwar P."/>
            <person name="Denny R."/>
            <person name="Mudge J."/>
            <person name="Bharti A.K."/>
            <person name="Farmer A.D."/>
            <person name="May G.D."/>
            <person name="Woodward J.E."/>
            <person name="Medigue C."/>
            <person name="Vallenet D."/>
            <person name="Lajus A."/>
            <person name="Rouy Z."/>
            <person name="Martinez-Vaz B."/>
            <person name="Tiffin P."/>
            <person name="Young N.D."/>
            <person name="Sadowsky M.J."/>
        </authorList>
    </citation>
    <scope>NUCLEOTIDE SEQUENCE [LARGE SCALE GENOMIC DNA]</scope>
    <source>
        <strain evidence="9 10">USDA4894</strain>
    </source>
</reference>
<dbReference type="InterPro" id="IPR003738">
    <property type="entry name" value="SRAP"/>
</dbReference>
<evidence type="ECO:0000313" key="10">
    <source>
        <dbReference type="Proteomes" id="UP000439983"/>
    </source>
</evidence>
<dbReference type="EMBL" id="WITC01000044">
    <property type="protein sequence ID" value="MQX15549.1"/>
    <property type="molecule type" value="Genomic_DNA"/>
</dbReference>
<keyword evidence="2 8" id="KW-0645">Protease</keyword>
<dbReference type="Proteomes" id="UP000439983">
    <property type="component" value="Unassembled WGS sequence"/>
</dbReference>
<comment type="similarity">
    <text evidence="1 8">Belongs to the SOS response-associated peptidase family.</text>
</comment>
<keyword evidence="6" id="KW-0238">DNA-binding</keyword>
<evidence type="ECO:0000256" key="2">
    <source>
        <dbReference type="ARBA" id="ARBA00022670"/>
    </source>
</evidence>
<evidence type="ECO:0000313" key="9">
    <source>
        <dbReference type="EMBL" id="MQX15549.1"/>
    </source>
</evidence>
<dbReference type="RefSeq" id="WP_153439496.1">
    <property type="nucleotide sequence ID" value="NZ_CP121659.1"/>
</dbReference>
<dbReference type="PANTHER" id="PTHR13604">
    <property type="entry name" value="DC12-RELATED"/>
    <property type="match status" value="1"/>
</dbReference>
<proteinExistence type="inferred from homology"/>
<name>A0A6N7LEB4_SINTE</name>
<keyword evidence="5" id="KW-0190">Covalent protein-DNA linkage</keyword>